<gene>
    <name evidence="2" type="ORF">AAE02nite_15780</name>
</gene>
<feature type="transmembrane region" description="Helical" evidence="1">
    <location>
        <begin position="104"/>
        <end position="122"/>
    </location>
</feature>
<feature type="transmembrane region" description="Helical" evidence="1">
    <location>
        <begin position="79"/>
        <end position="98"/>
    </location>
</feature>
<keyword evidence="1" id="KW-1133">Transmembrane helix</keyword>
<organism evidence="2 3">
    <name type="scientific">Adhaeribacter aerolatus</name>
    <dbReference type="NCBI Taxonomy" id="670289"/>
    <lineage>
        <taxon>Bacteria</taxon>
        <taxon>Pseudomonadati</taxon>
        <taxon>Bacteroidota</taxon>
        <taxon>Cytophagia</taxon>
        <taxon>Cytophagales</taxon>
        <taxon>Hymenobacteraceae</taxon>
        <taxon>Adhaeribacter</taxon>
    </lineage>
</organism>
<comment type="caution">
    <text evidence="2">The sequence shown here is derived from an EMBL/GenBank/DDBJ whole genome shotgun (WGS) entry which is preliminary data.</text>
</comment>
<keyword evidence="1" id="KW-0812">Transmembrane</keyword>
<feature type="transmembrane region" description="Helical" evidence="1">
    <location>
        <begin position="12"/>
        <end position="32"/>
    </location>
</feature>
<feature type="transmembrane region" description="Helical" evidence="1">
    <location>
        <begin position="309"/>
        <end position="325"/>
    </location>
</feature>
<keyword evidence="3" id="KW-1185">Reference proteome</keyword>
<evidence type="ECO:0008006" key="4">
    <source>
        <dbReference type="Google" id="ProtNLM"/>
    </source>
</evidence>
<keyword evidence="1" id="KW-0472">Membrane</keyword>
<feature type="transmembrane region" description="Helical" evidence="1">
    <location>
        <begin position="337"/>
        <end position="356"/>
    </location>
</feature>
<feature type="transmembrane region" description="Helical" evidence="1">
    <location>
        <begin position="362"/>
        <end position="382"/>
    </location>
</feature>
<feature type="transmembrane region" description="Helical" evidence="1">
    <location>
        <begin position="158"/>
        <end position="185"/>
    </location>
</feature>
<evidence type="ECO:0000256" key="1">
    <source>
        <dbReference type="SAM" id="Phobius"/>
    </source>
</evidence>
<dbReference type="RefSeq" id="WP_146896791.1">
    <property type="nucleotide sequence ID" value="NZ_BJYS01000009.1"/>
</dbReference>
<dbReference type="Proteomes" id="UP000321532">
    <property type="component" value="Unassembled WGS sequence"/>
</dbReference>
<reference evidence="2 3" key="1">
    <citation type="submission" date="2019-07" db="EMBL/GenBank/DDBJ databases">
        <title>Whole genome shotgun sequence of Adhaeribacter aerolatus NBRC 106133.</title>
        <authorList>
            <person name="Hosoyama A."/>
            <person name="Uohara A."/>
            <person name="Ohji S."/>
            <person name="Ichikawa N."/>
        </authorList>
    </citation>
    <scope>NUCLEOTIDE SEQUENCE [LARGE SCALE GENOMIC DNA]</scope>
    <source>
        <strain evidence="2 3">NBRC 106133</strain>
    </source>
</reference>
<accession>A0A512AW21</accession>
<name>A0A512AW21_9BACT</name>
<feature type="transmembrane region" description="Helical" evidence="1">
    <location>
        <begin position="394"/>
        <end position="410"/>
    </location>
</feature>
<evidence type="ECO:0000313" key="2">
    <source>
        <dbReference type="EMBL" id="GEO03914.1"/>
    </source>
</evidence>
<protein>
    <recommendedName>
        <fullName evidence="4">Glycosyltransferase RgtA/B/C/D-like domain-containing protein</fullName>
    </recommendedName>
</protein>
<dbReference type="EMBL" id="BJYS01000009">
    <property type="protein sequence ID" value="GEO03914.1"/>
    <property type="molecule type" value="Genomic_DNA"/>
</dbReference>
<evidence type="ECO:0000313" key="3">
    <source>
        <dbReference type="Proteomes" id="UP000321532"/>
    </source>
</evidence>
<proteinExistence type="predicted"/>
<dbReference type="AlphaFoldDB" id="A0A512AW21"/>
<dbReference type="OrthoDB" id="878475at2"/>
<sequence length="552" mass="63363">MEFKGSFFRDSAAIWLPGLLLGLTYLLLGFYYETNDDIIISLLLRGIAIQPPLGDLTLYFHGWGQVLRGGYQLMPSIPWYGLFLYGCLYLATVLAFMWGFRALATFNFIKVLALVLVFYISTWLEHAMWFNYMRVPLLLAGTSYLITQGGSSKSKNTWLPAAGLLFLVALSIRPSAAILGLLIVWPASLLINPATKISLRLFRPLIFYLFIAAGFLIYHKLNQRPAETQYQRLDWLKSTVLDFEIYQPQPRTQKDKLAFQAINKWFLADTNVINEAFYKRAGSVNLAYILTEAVPAKLPDLVTGLVKDHFFILAINAFLVFFSFKNQPTEPTQNRKLICSYQVYFWLLVLALGILLKLPPRVITPCLSLYTLVNAAIFFRSVKSDQFNFKKFKVIWLILILLFLLQLYKIKHRAGWQQNNQATNEAFISTLGNSFAGQIIVTQILPDYFRSLSPFRNYNFGNNHLFLLTGWNTLAPGKQLYYKKLTGQTDFAKAVLTLSRQKNTVWLLSPEFYKFIDTYFKMCYRKNLGLRPGLILMEGHSPAQIYRPSLLP</sequence>
<feature type="transmembrane region" description="Helical" evidence="1">
    <location>
        <begin position="197"/>
        <end position="218"/>
    </location>
</feature>